<proteinExistence type="predicted"/>
<dbReference type="Proteomes" id="UP001366503">
    <property type="component" value="Unassembled WGS sequence"/>
</dbReference>
<organism evidence="1 2">
    <name type="scientific">Mesorhizobium argentiipisi</name>
    <dbReference type="NCBI Taxonomy" id="3015175"/>
    <lineage>
        <taxon>Bacteria</taxon>
        <taxon>Pseudomonadati</taxon>
        <taxon>Pseudomonadota</taxon>
        <taxon>Alphaproteobacteria</taxon>
        <taxon>Hyphomicrobiales</taxon>
        <taxon>Phyllobacteriaceae</taxon>
        <taxon>Mesorhizobium</taxon>
    </lineage>
</organism>
<gene>
    <name evidence="1" type="ORF">O7A05_31630</name>
</gene>
<evidence type="ECO:0000313" key="2">
    <source>
        <dbReference type="Proteomes" id="UP001366503"/>
    </source>
</evidence>
<sequence>MSLQPWLCGSKNASFHTIANWWTRVSGRWLIPLRRRRVSLHIREEFVLMDQRIDISIQPDDQPYEVTSFARKHGLTIPVADAVLFAKGPSPSRAACDTAALAFLCAVARYAGNQGRR</sequence>
<name>A0ABU8KNI6_9HYPH</name>
<keyword evidence="2" id="KW-1185">Reference proteome</keyword>
<dbReference type="RefSeq" id="WP_337097244.1">
    <property type="nucleotide sequence ID" value="NZ_JAPYKO010000042.1"/>
</dbReference>
<comment type="caution">
    <text evidence="1">The sequence shown here is derived from an EMBL/GenBank/DDBJ whole genome shotgun (WGS) entry which is preliminary data.</text>
</comment>
<dbReference type="EMBL" id="JAPYKO010000042">
    <property type="protein sequence ID" value="MEI9406675.1"/>
    <property type="molecule type" value="Genomic_DNA"/>
</dbReference>
<evidence type="ECO:0000313" key="1">
    <source>
        <dbReference type="EMBL" id="MEI9406675.1"/>
    </source>
</evidence>
<reference evidence="1 2" key="1">
    <citation type="submission" date="2022-12" db="EMBL/GenBank/DDBJ databases">
        <authorList>
            <person name="Muema E."/>
        </authorList>
    </citation>
    <scope>NUCLEOTIDE SEQUENCE [LARGE SCALE GENOMIC DNA]</scope>
    <source>
        <strain evidence="2">1330</strain>
    </source>
</reference>
<protein>
    <submittedName>
        <fullName evidence="1">Uncharacterized protein</fullName>
    </submittedName>
</protein>
<accession>A0ABU8KNI6</accession>